<proteinExistence type="predicted"/>
<evidence type="ECO:0000256" key="1">
    <source>
        <dbReference type="SAM" id="Phobius"/>
    </source>
</evidence>
<name>A0ABW4NUQ5_9PAST</name>
<evidence type="ECO:0000313" key="2">
    <source>
        <dbReference type="EMBL" id="MFD1806344.1"/>
    </source>
</evidence>
<dbReference type="InterPro" id="IPR045584">
    <property type="entry name" value="Pilin-like"/>
</dbReference>
<dbReference type="Proteomes" id="UP001597420">
    <property type="component" value="Unassembled WGS sequence"/>
</dbReference>
<gene>
    <name evidence="2" type="ORF">ACFSAV_08205</name>
</gene>
<protein>
    <submittedName>
        <fullName evidence="2">Prepilin-type N-terminal cleavage/methylation domain-containing protein</fullName>
    </submittedName>
</protein>
<sequence>MKNGFTLLEMLIVLLLLSCVFVITLPSWQNLREQQHFNQELSKLQLFLRRVQMRVANSQEIWLLIANRDLVQKRWCLTAQRKVDNVCDCLNPNSCSQDTTVLFYYPQFSHQTMLISKFYYPREISRLSGIRDTLETACFILQLGNQRAVFSLFNVGSIKLKRHKSFSACENKEV</sequence>
<keyword evidence="1" id="KW-1133">Transmembrane helix</keyword>
<dbReference type="SUPFAM" id="SSF54523">
    <property type="entry name" value="Pili subunits"/>
    <property type="match status" value="1"/>
</dbReference>
<dbReference type="RefSeq" id="WP_101776093.1">
    <property type="nucleotide sequence ID" value="NZ_JAUNLA010000054.1"/>
</dbReference>
<feature type="transmembrane region" description="Helical" evidence="1">
    <location>
        <begin position="7"/>
        <end position="28"/>
    </location>
</feature>
<keyword evidence="3" id="KW-1185">Reference proteome</keyword>
<accession>A0ABW4NUQ5</accession>
<keyword evidence="1" id="KW-0472">Membrane</keyword>
<keyword evidence="1" id="KW-0812">Transmembrane</keyword>
<organism evidence="2 3">
    <name type="scientific">Pasteurella oralis</name>
    <dbReference type="NCBI Taxonomy" id="1071947"/>
    <lineage>
        <taxon>Bacteria</taxon>
        <taxon>Pseudomonadati</taxon>
        <taxon>Pseudomonadota</taxon>
        <taxon>Gammaproteobacteria</taxon>
        <taxon>Pasteurellales</taxon>
        <taxon>Pasteurellaceae</taxon>
        <taxon>Pasteurella</taxon>
    </lineage>
</organism>
<dbReference type="Pfam" id="PF07963">
    <property type="entry name" value="N_methyl"/>
    <property type="match status" value="1"/>
</dbReference>
<reference evidence="3" key="1">
    <citation type="journal article" date="2019" name="Int. J. Syst. Evol. Microbiol.">
        <title>The Global Catalogue of Microorganisms (GCM) 10K type strain sequencing project: providing services to taxonomists for standard genome sequencing and annotation.</title>
        <authorList>
            <consortium name="The Broad Institute Genomics Platform"/>
            <consortium name="The Broad Institute Genome Sequencing Center for Infectious Disease"/>
            <person name="Wu L."/>
            <person name="Ma J."/>
        </authorList>
    </citation>
    <scope>NUCLEOTIDE SEQUENCE [LARGE SCALE GENOMIC DNA]</scope>
    <source>
        <strain evidence="3">CCM 7950</strain>
    </source>
</reference>
<dbReference type="EMBL" id="JBHUFP010000010">
    <property type="protein sequence ID" value="MFD1806344.1"/>
    <property type="molecule type" value="Genomic_DNA"/>
</dbReference>
<comment type="caution">
    <text evidence="2">The sequence shown here is derived from an EMBL/GenBank/DDBJ whole genome shotgun (WGS) entry which is preliminary data.</text>
</comment>
<dbReference type="NCBIfam" id="TIGR02532">
    <property type="entry name" value="IV_pilin_GFxxxE"/>
    <property type="match status" value="1"/>
</dbReference>
<dbReference type="InterPro" id="IPR012902">
    <property type="entry name" value="N_methyl_site"/>
</dbReference>
<evidence type="ECO:0000313" key="3">
    <source>
        <dbReference type="Proteomes" id="UP001597420"/>
    </source>
</evidence>